<dbReference type="PhylomeDB" id="A0A068UQ19"/>
<dbReference type="EMBL" id="HG739129">
    <property type="protein sequence ID" value="CDP10635.1"/>
    <property type="molecule type" value="Genomic_DNA"/>
</dbReference>
<dbReference type="InterPro" id="IPR000504">
    <property type="entry name" value="RRM_dom"/>
</dbReference>
<reference evidence="5" key="1">
    <citation type="journal article" date="2014" name="Science">
        <title>The coffee genome provides insight into the convergent evolution of caffeine biosynthesis.</title>
        <authorList>
            <person name="Denoeud F."/>
            <person name="Carretero-Paulet L."/>
            <person name="Dereeper A."/>
            <person name="Droc G."/>
            <person name="Guyot R."/>
            <person name="Pietrella M."/>
            <person name="Zheng C."/>
            <person name="Alberti A."/>
            <person name="Anthony F."/>
            <person name="Aprea G."/>
            <person name="Aury J.M."/>
            <person name="Bento P."/>
            <person name="Bernard M."/>
            <person name="Bocs S."/>
            <person name="Campa C."/>
            <person name="Cenci A."/>
            <person name="Combes M.C."/>
            <person name="Crouzillat D."/>
            <person name="Da Silva C."/>
            <person name="Daddiego L."/>
            <person name="De Bellis F."/>
            <person name="Dussert S."/>
            <person name="Garsmeur O."/>
            <person name="Gayraud T."/>
            <person name="Guignon V."/>
            <person name="Jahn K."/>
            <person name="Jamilloux V."/>
            <person name="Joet T."/>
            <person name="Labadie K."/>
            <person name="Lan T."/>
            <person name="Leclercq J."/>
            <person name="Lepelley M."/>
            <person name="Leroy T."/>
            <person name="Li L.T."/>
            <person name="Librado P."/>
            <person name="Lopez L."/>
            <person name="Munoz A."/>
            <person name="Noel B."/>
            <person name="Pallavicini A."/>
            <person name="Perrotta G."/>
            <person name="Poncet V."/>
            <person name="Pot D."/>
            <person name="Priyono X."/>
            <person name="Rigoreau M."/>
            <person name="Rouard M."/>
            <person name="Rozas J."/>
            <person name="Tranchant-Dubreuil C."/>
            <person name="VanBuren R."/>
            <person name="Zhang Q."/>
            <person name="Andrade A.C."/>
            <person name="Argout X."/>
            <person name="Bertrand B."/>
            <person name="de Kochko A."/>
            <person name="Graziosi G."/>
            <person name="Henry R.J."/>
            <person name="Jayarama X."/>
            <person name="Ming R."/>
            <person name="Nagai C."/>
            <person name="Rounsley S."/>
            <person name="Sankoff D."/>
            <person name="Giuliano G."/>
            <person name="Albert V.A."/>
            <person name="Wincker P."/>
            <person name="Lashermes P."/>
        </authorList>
    </citation>
    <scope>NUCLEOTIDE SEQUENCE [LARGE SCALE GENOMIC DNA]</scope>
    <source>
        <strain evidence="5">cv. DH200-94</strain>
    </source>
</reference>
<evidence type="ECO:0000313" key="5">
    <source>
        <dbReference type="Proteomes" id="UP000295252"/>
    </source>
</evidence>
<dbReference type="InterPro" id="IPR012677">
    <property type="entry name" value="Nucleotide-bd_a/b_plait_sf"/>
</dbReference>
<evidence type="ECO:0000256" key="1">
    <source>
        <dbReference type="ARBA" id="ARBA00022884"/>
    </source>
</evidence>
<name>A0A068UQ19_COFCA</name>
<evidence type="ECO:0000256" key="2">
    <source>
        <dbReference type="PROSITE-ProRule" id="PRU00176"/>
    </source>
</evidence>
<dbReference type="InterPro" id="IPR052462">
    <property type="entry name" value="SLIRP/GR-RBP-like"/>
</dbReference>
<dbReference type="Pfam" id="PF00076">
    <property type="entry name" value="RRM_1"/>
    <property type="match status" value="1"/>
</dbReference>
<sequence>MAALRKLSNNLVGHLLQPNCRNSTFLSSSWPSPSPALFISRRGIASKLFIGGLSYYTTEKGLSEAFSQYGQVVGAKIPMDKVSGRSKGFGFITYASEDEAENAIKELNGKALNGRVIFVAYAKPRTGFGGGGTPIARGPPEPATGQ</sequence>
<feature type="domain" description="RRM" evidence="3">
    <location>
        <begin position="46"/>
        <end position="124"/>
    </location>
</feature>
<dbReference type="InParanoid" id="A0A068UQ19"/>
<keyword evidence="1 2" id="KW-0694">RNA-binding</keyword>
<accession>A0A068UQ19</accession>
<dbReference type="Proteomes" id="UP000295252">
    <property type="component" value="Chromosome VIII"/>
</dbReference>
<dbReference type="InterPro" id="IPR035979">
    <property type="entry name" value="RBD_domain_sf"/>
</dbReference>
<protein>
    <recommendedName>
        <fullName evidence="3">RRM domain-containing protein</fullName>
    </recommendedName>
</protein>
<dbReference type="GO" id="GO:0009507">
    <property type="term" value="C:chloroplast"/>
    <property type="evidence" value="ECO:0007669"/>
    <property type="project" value="EnsemblPlants"/>
</dbReference>
<dbReference type="SMART" id="SM00360">
    <property type="entry name" value="RRM"/>
    <property type="match status" value="1"/>
</dbReference>
<keyword evidence="5" id="KW-1185">Reference proteome</keyword>
<evidence type="ECO:0000313" key="4">
    <source>
        <dbReference type="EMBL" id="CDP10635.1"/>
    </source>
</evidence>
<dbReference type="AlphaFoldDB" id="A0A068UQ19"/>
<dbReference type="GO" id="GO:0003723">
    <property type="term" value="F:RNA binding"/>
    <property type="evidence" value="ECO:0007669"/>
    <property type="project" value="UniProtKB-UniRule"/>
</dbReference>
<dbReference type="FunCoup" id="A0A068UQ19">
    <property type="interactions" value="617"/>
</dbReference>
<proteinExistence type="predicted"/>
<dbReference type="Gene3D" id="3.30.70.330">
    <property type="match status" value="1"/>
</dbReference>
<gene>
    <name evidence="4" type="ORF">GSCOC_T00031413001</name>
</gene>
<dbReference type="PANTHER" id="PTHR48027">
    <property type="entry name" value="HETEROGENEOUS NUCLEAR RIBONUCLEOPROTEIN 87F-RELATED"/>
    <property type="match status" value="1"/>
</dbReference>
<dbReference type="OMA" id="FYTNDKG"/>
<evidence type="ECO:0000259" key="3">
    <source>
        <dbReference type="PROSITE" id="PS50102"/>
    </source>
</evidence>
<dbReference type="SUPFAM" id="SSF54928">
    <property type="entry name" value="RNA-binding domain, RBD"/>
    <property type="match status" value="1"/>
</dbReference>
<dbReference type="Gramene" id="CDP10635">
    <property type="protein sequence ID" value="CDP10635"/>
    <property type="gene ID" value="GSCOC_T00031413001"/>
</dbReference>
<dbReference type="GO" id="GO:1901002">
    <property type="term" value="P:positive regulation of response to salt stress"/>
    <property type="evidence" value="ECO:0007669"/>
    <property type="project" value="EnsemblPlants"/>
</dbReference>
<dbReference type="OrthoDB" id="439808at2759"/>
<dbReference type="PROSITE" id="PS50102">
    <property type="entry name" value="RRM"/>
    <property type="match status" value="1"/>
</dbReference>
<dbReference type="STRING" id="49390.A0A068UQ19"/>
<organism evidence="4 5">
    <name type="scientific">Coffea canephora</name>
    <name type="common">Robusta coffee</name>
    <dbReference type="NCBI Taxonomy" id="49390"/>
    <lineage>
        <taxon>Eukaryota</taxon>
        <taxon>Viridiplantae</taxon>
        <taxon>Streptophyta</taxon>
        <taxon>Embryophyta</taxon>
        <taxon>Tracheophyta</taxon>
        <taxon>Spermatophyta</taxon>
        <taxon>Magnoliopsida</taxon>
        <taxon>eudicotyledons</taxon>
        <taxon>Gunneridae</taxon>
        <taxon>Pentapetalae</taxon>
        <taxon>asterids</taxon>
        <taxon>lamiids</taxon>
        <taxon>Gentianales</taxon>
        <taxon>Rubiaceae</taxon>
        <taxon>Ixoroideae</taxon>
        <taxon>Gardenieae complex</taxon>
        <taxon>Bertiereae - Coffeeae clade</taxon>
        <taxon>Coffeeae</taxon>
        <taxon>Coffea</taxon>
    </lineage>
</organism>